<dbReference type="EC" id="2.7.1.49" evidence="2"/>
<sequence>MTRVLIIAGTDSSGGAGLTRDTATATALGCTVAPVVTAVTVQTHKQLHDITPIPPEVISAQIRAAAESERISAVKLGMIGSAQAAQEIADALGRFCPDTPVVFDPVLRSSSGGVLMKDEALMPLLEMTTLLTPNLAEAAHLSGRAESSRPVDLARQGERLQRLGAQAVLIKGGHGSGGTSVDHLFADGHMTRFERPRLPQGHRGTGCTLATALACALGAGASLVEACQQAGDHVHKWIKSAVAA</sequence>
<keyword evidence="4" id="KW-0418">Kinase</keyword>
<dbReference type="UniPathway" id="UPA00060">
    <property type="reaction ID" value="UER00138"/>
</dbReference>
<reference evidence="5" key="1">
    <citation type="submission" date="2015-05" db="EMBL/GenBank/DDBJ databases">
        <authorList>
            <person name="Rodrigo-Torres Lidia"/>
            <person name="Arahal R.David."/>
        </authorList>
    </citation>
    <scope>NUCLEOTIDE SEQUENCE [LARGE SCALE GENOMIC DNA]</scope>
    <source>
        <strain evidence="5">CECT 7321</strain>
    </source>
</reference>
<proteinExistence type="predicted"/>
<evidence type="ECO:0000256" key="1">
    <source>
        <dbReference type="ARBA" id="ARBA00004948"/>
    </source>
</evidence>
<dbReference type="InterPro" id="IPR004399">
    <property type="entry name" value="HMP/HMP-P_kinase_dom"/>
</dbReference>
<dbReference type="AlphaFoldDB" id="A0A0H5D2I2"/>
<evidence type="ECO:0000313" key="5">
    <source>
        <dbReference type="Proteomes" id="UP000043764"/>
    </source>
</evidence>
<dbReference type="InterPro" id="IPR013749">
    <property type="entry name" value="PM/HMP-P_kinase-1"/>
</dbReference>
<dbReference type="SUPFAM" id="SSF53613">
    <property type="entry name" value="Ribokinase-like"/>
    <property type="match status" value="1"/>
</dbReference>
<dbReference type="PANTHER" id="PTHR20858">
    <property type="entry name" value="PHOSPHOMETHYLPYRIMIDINE KINASE"/>
    <property type="match status" value="1"/>
</dbReference>
<dbReference type="GO" id="GO:0009229">
    <property type="term" value="P:thiamine diphosphate biosynthetic process"/>
    <property type="evidence" value="ECO:0007669"/>
    <property type="project" value="UniProtKB-UniPathway"/>
</dbReference>
<dbReference type="GO" id="GO:0009228">
    <property type="term" value="P:thiamine biosynthetic process"/>
    <property type="evidence" value="ECO:0007669"/>
    <property type="project" value="InterPro"/>
</dbReference>
<dbReference type="Proteomes" id="UP000043764">
    <property type="component" value="Unassembled WGS sequence"/>
</dbReference>
<dbReference type="InterPro" id="IPR029056">
    <property type="entry name" value="Ribokinase-like"/>
</dbReference>
<accession>A0A0H5D2I2</accession>
<dbReference type="Gene3D" id="3.40.1190.20">
    <property type="match status" value="1"/>
</dbReference>
<dbReference type="PANTHER" id="PTHR20858:SF17">
    <property type="entry name" value="HYDROXYMETHYLPYRIMIDINE_PHOSPHOMETHYLPYRIMIDINE KINASE THI20-RELATED"/>
    <property type="match status" value="1"/>
</dbReference>
<dbReference type="GO" id="GO:0005829">
    <property type="term" value="C:cytosol"/>
    <property type="evidence" value="ECO:0007669"/>
    <property type="project" value="TreeGrafter"/>
</dbReference>
<dbReference type="GO" id="GO:0008972">
    <property type="term" value="F:phosphomethylpyrimidine kinase activity"/>
    <property type="evidence" value="ECO:0007669"/>
    <property type="project" value="InterPro"/>
</dbReference>
<evidence type="ECO:0000259" key="3">
    <source>
        <dbReference type="Pfam" id="PF08543"/>
    </source>
</evidence>
<protein>
    <recommendedName>
        <fullName evidence="2">hydroxymethylpyrimidine kinase</fullName>
        <ecNumber evidence="2">2.7.1.49</ecNumber>
    </recommendedName>
</protein>
<comment type="pathway">
    <text evidence="1">Cofactor biosynthesis; thiamine diphosphate biosynthesis.</text>
</comment>
<evidence type="ECO:0000313" key="4">
    <source>
        <dbReference type="EMBL" id="CRL11407.1"/>
    </source>
</evidence>
<keyword evidence="4" id="KW-0808">Transferase</keyword>
<dbReference type="STRING" id="481446.NIT7645_00668"/>
<dbReference type="Pfam" id="PF08543">
    <property type="entry name" value="Phos_pyr_kin"/>
    <property type="match status" value="1"/>
</dbReference>
<organism evidence="4 5">
    <name type="scientific">Phaeobacter italicus</name>
    <dbReference type="NCBI Taxonomy" id="481446"/>
    <lineage>
        <taxon>Bacteria</taxon>
        <taxon>Pseudomonadati</taxon>
        <taxon>Pseudomonadota</taxon>
        <taxon>Alphaproteobacteria</taxon>
        <taxon>Rhodobacterales</taxon>
        <taxon>Roseobacteraceae</taxon>
        <taxon>Phaeobacter</taxon>
    </lineage>
</organism>
<dbReference type="RefSeq" id="WP_050673530.1">
    <property type="nucleotide sequence ID" value="NZ_CVRL01000033.1"/>
</dbReference>
<keyword evidence="5" id="KW-1185">Reference proteome</keyword>
<evidence type="ECO:0000256" key="2">
    <source>
        <dbReference type="ARBA" id="ARBA00012135"/>
    </source>
</evidence>
<dbReference type="GO" id="GO:0008902">
    <property type="term" value="F:hydroxymethylpyrimidine kinase activity"/>
    <property type="evidence" value="ECO:0007669"/>
    <property type="project" value="UniProtKB-EC"/>
</dbReference>
<dbReference type="CDD" id="cd01169">
    <property type="entry name" value="HMPP_kinase"/>
    <property type="match status" value="1"/>
</dbReference>
<gene>
    <name evidence="4" type="primary">thiD</name>
    <name evidence="4" type="ORF">NIT7321_02271</name>
</gene>
<name>A0A0H5D2I2_9RHOB</name>
<dbReference type="EMBL" id="CVRL01000033">
    <property type="protein sequence ID" value="CRL11407.1"/>
    <property type="molecule type" value="Genomic_DNA"/>
</dbReference>
<feature type="domain" description="Pyridoxamine kinase/Phosphomethylpyrimidine kinase" evidence="3">
    <location>
        <begin position="11"/>
        <end position="242"/>
    </location>
</feature>